<proteinExistence type="inferred from homology"/>
<dbReference type="RefSeq" id="WP_084790620.1">
    <property type="nucleotide sequence ID" value="NZ_CP007536.1"/>
</dbReference>
<dbReference type="Proteomes" id="UP000027093">
    <property type="component" value="Chromosome"/>
</dbReference>
<organism evidence="3 4">
    <name type="scientific">Nitrososphaera viennensis EN76</name>
    <dbReference type="NCBI Taxonomy" id="926571"/>
    <lineage>
        <taxon>Archaea</taxon>
        <taxon>Nitrososphaerota</taxon>
        <taxon>Nitrososphaeria</taxon>
        <taxon>Nitrososphaerales</taxon>
        <taxon>Nitrososphaeraceae</taxon>
        <taxon>Nitrososphaera</taxon>
    </lineage>
</organism>
<evidence type="ECO:0000313" key="3">
    <source>
        <dbReference type="EMBL" id="AIC15158.1"/>
    </source>
</evidence>
<dbReference type="STRING" id="926571.NVIE_009330"/>
<dbReference type="OrthoDB" id="33500at2157"/>
<protein>
    <submittedName>
        <fullName evidence="3">Putative type IV pilus assembly ATPase of Type II secretion system protein family</fullName>
    </submittedName>
</protein>
<dbReference type="SUPFAM" id="SSF52540">
    <property type="entry name" value="P-loop containing nucleoside triphosphate hydrolases"/>
    <property type="match status" value="1"/>
</dbReference>
<keyword evidence="4" id="KW-1185">Reference proteome</keyword>
<dbReference type="InterPro" id="IPR027417">
    <property type="entry name" value="P-loop_NTPase"/>
</dbReference>
<evidence type="ECO:0000259" key="2">
    <source>
        <dbReference type="SMART" id="SM00382"/>
    </source>
</evidence>
<dbReference type="AlphaFoldDB" id="A0A060HHX5"/>
<dbReference type="SMART" id="SM00382">
    <property type="entry name" value="AAA"/>
    <property type="match status" value="1"/>
</dbReference>
<evidence type="ECO:0000313" key="4">
    <source>
        <dbReference type="Proteomes" id="UP000027093"/>
    </source>
</evidence>
<dbReference type="Gene3D" id="3.40.50.300">
    <property type="entry name" value="P-loop containing nucleotide triphosphate hydrolases"/>
    <property type="match status" value="1"/>
</dbReference>
<dbReference type="PANTHER" id="PTHR30486">
    <property type="entry name" value="TWITCHING MOTILITY PROTEIN PILT"/>
    <property type="match status" value="1"/>
</dbReference>
<dbReference type="InterPro" id="IPR003593">
    <property type="entry name" value="AAA+_ATPase"/>
</dbReference>
<reference evidence="3 4" key="1">
    <citation type="journal article" date="2014" name="Int. J. Syst. Evol. Microbiol.">
        <title>Nitrososphaera viennensis gen. nov., sp. nov., an aerobic and mesophilic, ammonia-oxidizing archaeon from soil and a member of the archaeal phylum Thaumarchaeota.</title>
        <authorList>
            <person name="Stieglmeier M."/>
            <person name="Klingl A."/>
            <person name="Alves R.J."/>
            <person name="Rittmann S.K."/>
            <person name="Melcher M."/>
            <person name="Leisch N."/>
            <person name="Schleper C."/>
        </authorList>
    </citation>
    <scope>NUCLEOTIDE SEQUENCE [LARGE SCALE GENOMIC DNA]</scope>
    <source>
        <strain evidence="3">EN76</strain>
    </source>
</reference>
<dbReference type="HOGENOM" id="CLU_005379_2_2_2"/>
<dbReference type="Pfam" id="PF00437">
    <property type="entry name" value="T2SSE"/>
    <property type="match status" value="1"/>
</dbReference>
<dbReference type="GO" id="GO:0016887">
    <property type="term" value="F:ATP hydrolysis activity"/>
    <property type="evidence" value="ECO:0007669"/>
    <property type="project" value="InterPro"/>
</dbReference>
<feature type="domain" description="AAA+ ATPase" evidence="2">
    <location>
        <begin position="275"/>
        <end position="407"/>
    </location>
</feature>
<sequence length="529" mass="60095">MNIPKIIPRTMHQIFPFMGKARKPLHQGPKFRAEPLVAVVSGEILDRYAVEQSAVYVVLDENDGGSKAKYVVTEPSLDEEEQRVYSLIMEGLYFSLKPIAKTEDPLQYIEGYIWEVAENLGLVEQLEKAYQKYRYFIARDAIGYGPIDILMKDNDVEEISSEGYDKPVAVMHRRFTEYDWIDTNVRFASEDSLRTYVQRLAQKTGKSVTVAVPFADSMTSDGHRVAVTFAGEVTLPGSSFDIRKFPKEPLSIAHLIKSNTMSALMAAYYWLLVESKGFVMILGTMGSGKTTSLNSLSTMINPSSKIATIEDTPELRLPHTHWQRFKTRRTYSITESRFDVDLMDLVILSLRYRPDYVILGEVRGAEIRALIQAAAIGHSALCTMHAESPEAALVRMSSPPMDVSLGGRMLVWNFLMLNRVKDRQGKVIRRTVSSTEVIPRENLMELKQVFAWNPRTDRFAPDGDNAAEHLVETSYRLKEIAKLRGWTDCEVVDQLKERCNLLTDLVDEDKLAYSDVSKAIQSFYRDNIR</sequence>
<name>A0A060HHX5_9ARCH</name>
<gene>
    <name evidence="3" type="ORF">NVIE_009330</name>
</gene>
<evidence type="ECO:0000256" key="1">
    <source>
        <dbReference type="ARBA" id="ARBA00006611"/>
    </source>
</evidence>
<dbReference type="KEGG" id="nvn:NVIE_009330"/>
<dbReference type="CDD" id="cd01130">
    <property type="entry name" value="VirB11-like_ATPase"/>
    <property type="match status" value="1"/>
</dbReference>
<comment type="similarity">
    <text evidence="1">Belongs to the GSP E family.</text>
</comment>
<dbReference type="GeneID" id="74946202"/>
<dbReference type="InterPro" id="IPR050921">
    <property type="entry name" value="T4SS_GSP_E_ATPase"/>
</dbReference>
<dbReference type="Gene3D" id="3.30.450.380">
    <property type="match status" value="1"/>
</dbReference>
<dbReference type="InterPro" id="IPR001482">
    <property type="entry name" value="T2SS/T4SS_dom"/>
</dbReference>
<dbReference type="PANTHER" id="PTHR30486:SF6">
    <property type="entry name" value="TYPE IV PILUS RETRACTATION ATPASE PILT"/>
    <property type="match status" value="1"/>
</dbReference>
<dbReference type="EMBL" id="CP007536">
    <property type="protein sequence ID" value="AIC15158.1"/>
    <property type="molecule type" value="Genomic_DNA"/>
</dbReference>
<accession>A0A060HHX5</accession>